<sequence length="1096" mass="115449">MICAVIFAASGPATAASETVQASASVLAQSSDVVEADSTIRPPSEYRTVMLEAGNLFQANRYMVFERWRSATEVPSPDQSFSSMAQIPSAMISGIAKLLLSGAALIAYVLGFMLTVSLSIDLMSKAIYFVDGVVGKAAFGAFGLGGGSSDLVWTILMFAGALFLCKYVPARLKGESTRLAWKDLGTVVVILSLFIGMAFQSTKNHYDPSIPGSGTAPVAQSEASSTVLTAEEGSMDPSDWAGLSPGWLVVGINKLAGWGMGWLSSAVNTVTNAVDSSVNPTDQDGSACDRYIDGMHAIYLNTAAGQAAGGRARIMVSFDNLVKQLYFYNYQSAALGTNVGASNAWCRFAENQAGSATGDQILIARVAGLYSELIGTGGLGVIGGDPEKVIDPSVVATNKDTGSRNVPVSNGHLVDADGDWIDGQSKSVAERIFGPSYYAEKTERKDNVNGSTMSVFYFAACVWNEIAGPVSLNKEWLNAGRGSVDKFDPNDKITDASVCGVGGSEKDDTQIWSQGFGPNYEASNTWNYWNYNGDASLSLPIVGNVWGMNKSAADQQFDSAPEANITYQKVIGGSSGNVLVLGLTSLVLLAFLARYFVSLVAGVAIAQLIGVLILLVLPLIPVLLVFPGARMKHIFMTLAKTFLSSLLVVYMVGIAFEILFAALRFVTALLPVRSLDTEAGAILSGFACIAVFFVMKSGLSRFAQMDIGDFKSTAIKIGGAAGSPILGAMGLPTHSLFDASFWGGTGSDGTRNVTTDEDKLAGQDDHKNDDMSNLMAGSKTSQSATKWNAKALENGYANPLLNGVAGLANGAGWTKGKYTESKPKVALGLASARDGLRYLATGVESPLRGSTDGEARSRKDDLVDSMVDRPDLSAESKASAGLPSVDPSDSDSKVAKRTGASSAKGESRLAPDEVNDALRVEELAASSSGRTTSAPLERDGSVAIMSPEITTMLATQADAMAELRSASRAMSETFDPSNLNLNDLFADRNVVGRELAAQSNAMADVARIIEETQRSLTEGMESVSGTARSLGNAQAETNRLIGESHERVSADQQAFAGQIADATAEMTRSVSDSHEASSDLVRAYTAEIERHSSRSR</sequence>
<dbReference type="AlphaFoldDB" id="A0AB38R7S0"/>
<protein>
    <recommendedName>
        <fullName evidence="6">Integral membrane protein</fullName>
    </recommendedName>
</protein>
<feature type="compositionally biased region" description="Basic and acidic residues" evidence="1">
    <location>
        <begin position="851"/>
        <end position="874"/>
    </location>
</feature>
<dbReference type="EMBL" id="CP096563">
    <property type="protein sequence ID" value="UPU40825.1"/>
    <property type="molecule type" value="Genomic_DNA"/>
</dbReference>
<evidence type="ECO:0000313" key="5">
    <source>
        <dbReference type="Proteomes" id="UP000831484"/>
    </source>
</evidence>
<feature type="transmembrane region" description="Helical" evidence="2">
    <location>
        <begin position="679"/>
        <end position="695"/>
    </location>
</feature>
<name>A0AB38R7S0_RHOSG</name>
<keyword evidence="2" id="KW-0812">Transmembrane</keyword>
<feature type="transmembrane region" description="Helical" evidence="2">
    <location>
        <begin position="245"/>
        <end position="263"/>
    </location>
</feature>
<gene>
    <name evidence="4" type="ORF">M0639_17265</name>
</gene>
<accession>A0AB38R7S0</accession>
<dbReference type="Proteomes" id="UP000831484">
    <property type="component" value="Chromosome"/>
</dbReference>
<feature type="region of interest" description="Disordered" evidence="1">
    <location>
        <begin position="748"/>
        <end position="772"/>
    </location>
</feature>
<feature type="transmembrane region" description="Helical" evidence="2">
    <location>
        <begin position="180"/>
        <end position="199"/>
    </location>
</feature>
<feature type="chain" id="PRO_5044279980" description="Integral membrane protein" evidence="3">
    <location>
        <begin position="16"/>
        <end position="1096"/>
    </location>
</feature>
<keyword evidence="2" id="KW-0472">Membrane</keyword>
<keyword evidence="3" id="KW-0732">Signal</keyword>
<evidence type="ECO:0000313" key="4">
    <source>
        <dbReference type="EMBL" id="UPU40825.1"/>
    </source>
</evidence>
<feature type="region of interest" description="Disordered" evidence="1">
    <location>
        <begin position="844"/>
        <end position="915"/>
    </location>
</feature>
<feature type="transmembrane region" description="Helical" evidence="2">
    <location>
        <begin position="578"/>
        <end position="597"/>
    </location>
</feature>
<evidence type="ECO:0000256" key="3">
    <source>
        <dbReference type="SAM" id="SignalP"/>
    </source>
</evidence>
<proteinExistence type="predicted"/>
<dbReference type="RefSeq" id="WP_156525089.1">
    <property type="nucleotide sequence ID" value="NZ_CP096563.1"/>
</dbReference>
<feature type="transmembrane region" description="Helical" evidence="2">
    <location>
        <begin position="603"/>
        <end position="626"/>
    </location>
</feature>
<feature type="signal peptide" evidence="3">
    <location>
        <begin position="1"/>
        <end position="15"/>
    </location>
</feature>
<feature type="compositionally biased region" description="Basic and acidic residues" evidence="1">
    <location>
        <begin position="754"/>
        <end position="770"/>
    </location>
</feature>
<feature type="transmembrane region" description="Helical" evidence="2">
    <location>
        <begin position="151"/>
        <end position="168"/>
    </location>
</feature>
<keyword evidence="2" id="KW-1133">Transmembrane helix</keyword>
<keyword evidence="5" id="KW-1185">Reference proteome</keyword>
<evidence type="ECO:0008006" key="6">
    <source>
        <dbReference type="Google" id="ProtNLM"/>
    </source>
</evidence>
<feature type="transmembrane region" description="Helical" evidence="2">
    <location>
        <begin position="90"/>
        <end position="114"/>
    </location>
</feature>
<evidence type="ECO:0000256" key="2">
    <source>
        <dbReference type="SAM" id="Phobius"/>
    </source>
</evidence>
<reference evidence="5" key="1">
    <citation type="journal article" date="2022" name="Environ. Microbiol.">
        <title>Functional analysis, diversity, and distribution of carbendazim hydrolases MheI and CbmA, responsible for the initial step in carbendazim degradation.</title>
        <authorList>
            <person name="Zhang M."/>
            <person name="Bai X."/>
            <person name="Li Q."/>
            <person name="Zhang L."/>
            <person name="Zhu Q."/>
            <person name="Gao S."/>
            <person name="Ke Z."/>
            <person name="Jiang M."/>
            <person name="Hu J."/>
            <person name="Qiu J."/>
            <person name="Hong Q."/>
        </authorList>
    </citation>
    <scope>NUCLEOTIDE SEQUENCE [LARGE SCALE GENOMIC DNA]</scope>
    <source>
        <strain evidence="5">djl-6</strain>
    </source>
</reference>
<organism evidence="4 5">
    <name type="scientific">Rhodococcus qingshengii JCM 15477</name>
    <dbReference type="NCBI Taxonomy" id="1303681"/>
    <lineage>
        <taxon>Bacteria</taxon>
        <taxon>Bacillati</taxon>
        <taxon>Actinomycetota</taxon>
        <taxon>Actinomycetes</taxon>
        <taxon>Mycobacteriales</taxon>
        <taxon>Nocardiaceae</taxon>
        <taxon>Rhodococcus</taxon>
        <taxon>Rhodococcus erythropolis group</taxon>
    </lineage>
</organism>
<evidence type="ECO:0000256" key="1">
    <source>
        <dbReference type="SAM" id="MobiDB-lite"/>
    </source>
</evidence>
<feature type="compositionally biased region" description="Basic and acidic residues" evidence="1">
    <location>
        <begin position="905"/>
        <end position="915"/>
    </location>
</feature>
<feature type="transmembrane region" description="Helical" evidence="2">
    <location>
        <begin position="647"/>
        <end position="667"/>
    </location>
</feature>